<feature type="transmembrane region" description="Helical" evidence="1">
    <location>
        <begin position="94"/>
        <end position="117"/>
    </location>
</feature>
<feature type="transmembrane region" description="Helical" evidence="1">
    <location>
        <begin position="12"/>
        <end position="37"/>
    </location>
</feature>
<name>A0A3G8LH87_9MOLU</name>
<keyword evidence="1" id="KW-1133">Transmembrane helix</keyword>
<dbReference type="EMBL" id="CP034044">
    <property type="protein sequence ID" value="AZG68901.1"/>
    <property type="molecule type" value="Genomic_DNA"/>
</dbReference>
<feature type="transmembrane region" description="Helical" evidence="1">
    <location>
        <begin position="57"/>
        <end position="82"/>
    </location>
</feature>
<sequence>MNKHIKKLAIWQIILSLLNLAFLIFLLWVILSSAILLTRTTDKSLLTDEQKKENMILGILFAVSLTFYLIFAVSSISIAAYLSYLSYRLNLINIFILFIAGIFVSRFLTITASVIFLKKKENKNSIKLLQKNNLNKGYF</sequence>
<dbReference type="Proteomes" id="UP000275883">
    <property type="component" value="Chromosome"/>
</dbReference>
<proteinExistence type="predicted"/>
<accession>A0A3G8LH87</accession>
<evidence type="ECO:0000313" key="2">
    <source>
        <dbReference type="EMBL" id="AZG68901.1"/>
    </source>
</evidence>
<reference evidence="2 3" key="1">
    <citation type="submission" date="2018-11" db="EMBL/GenBank/DDBJ databases">
        <title>Genome sequence of Mycoplasma struthionis sp. nov.</title>
        <authorList>
            <person name="Spergser J."/>
        </authorList>
    </citation>
    <scope>NUCLEOTIDE SEQUENCE [LARGE SCALE GENOMIC DNA]</scope>
    <source>
        <strain evidence="2 3">237IA</strain>
    </source>
</reference>
<keyword evidence="3" id="KW-1185">Reference proteome</keyword>
<evidence type="ECO:0000256" key="1">
    <source>
        <dbReference type="SAM" id="Phobius"/>
    </source>
</evidence>
<gene>
    <name evidence="2" type="ORF">EGN60_03055</name>
</gene>
<dbReference type="RefSeq" id="WP_124724594.1">
    <property type="nucleotide sequence ID" value="NZ_CP034044.1"/>
</dbReference>
<dbReference type="AlphaFoldDB" id="A0A3G8LH87"/>
<dbReference type="KEGG" id="mstr:EGN60_03055"/>
<protein>
    <submittedName>
        <fullName evidence="2">Uncharacterized protein</fullName>
    </submittedName>
</protein>
<evidence type="ECO:0000313" key="3">
    <source>
        <dbReference type="Proteomes" id="UP000275883"/>
    </source>
</evidence>
<keyword evidence="1" id="KW-0812">Transmembrane</keyword>
<keyword evidence="1" id="KW-0472">Membrane</keyword>
<organism evidence="2 3">
    <name type="scientific">Mycoplasma struthionis</name>
    <dbReference type="NCBI Taxonomy" id="538220"/>
    <lineage>
        <taxon>Bacteria</taxon>
        <taxon>Bacillati</taxon>
        <taxon>Mycoplasmatota</taxon>
        <taxon>Mollicutes</taxon>
        <taxon>Mycoplasmataceae</taxon>
        <taxon>Mycoplasma</taxon>
    </lineage>
</organism>